<evidence type="ECO:0000313" key="1">
    <source>
        <dbReference type="EMBL" id="KAI8420824.1"/>
    </source>
</evidence>
<sequence length="54" mass="5900">MTITCKAQRILAYDNLHSKAEATVTAGGIGFTYVNLRLKSEQGMGLDYDIGIYS</sequence>
<comment type="caution">
    <text evidence="1">The sequence shown here is derived from an EMBL/GenBank/DDBJ whole genome shotgun (WGS) entry which is preliminary data.</text>
</comment>
<evidence type="ECO:0000313" key="2">
    <source>
        <dbReference type="Proteomes" id="UP001064048"/>
    </source>
</evidence>
<protein>
    <submittedName>
        <fullName evidence="1">Uncharacterized protein</fullName>
    </submittedName>
</protein>
<organism evidence="1 2">
    <name type="scientific">Choristoneura fumiferana</name>
    <name type="common">Spruce budworm moth</name>
    <name type="synonym">Archips fumiferana</name>
    <dbReference type="NCBI Taxonomy" id="7141"/>
    <lineage>
        <taxon>Eukaryota</taxon>
        <taxon>Metazoa</taxon>
        <taxon>Ecdysozoa</taxon>
        <taxon>Arthropoda</taxon>
        <taxon>Hexapoda</taxon>
        <taxon>Insecta</taxon>
        <taxon>Pterygota</taxon>
        <taxon>Neoptera</taxon>
        <taxon>Endopterygota</taxon>
        <taxon>Lepidoptera</taxon>
        <taxon>Glossata</taxon>
        <taxon>Ditrysia</taxon>
        <taxon>Tortricoidea</taxon>
        <taxon>Tortricidae</taxon>
        <taxon>Tortricinae</taxon>
        <taxon>Choristoneura</taxon>
    </lineage>
</organism>
<keyword evidence="2" id="KW-1185">Reference proteome</keyword>
<gene>
    <name evidence="1" type="ORF">MSG28_008025</name>
</gene>
<proteinExistence type="predicted"/>
<reference evidence="1 2" key="1">
    <citation type="journal article" date="2022" name="Genome Biol. Evol.">
        <title>The Spruce Budworm Genome: Reconstructing the Evolutionary History of Antifreeze Proteins.</title>
        <authorList>
            <person name="Beliveau C."/>
            <person name="Gagne P."/>
            <person name="Picq S."/>
            <person name="Vernygora O."/>
            <person name="Keeling C.I."/>
            <person name="Pinkney K."/>
            <person name="Doucet D."/>
            <person name="Wen F."/>
            <person name="Johnston J.S."/>
            <person name="Maaroufi H."/>
            <person name="Boyle B."/>
            <person name="Laroche J."/>
            <person name="Dewar K."/>
            <person name="Juretic N."/>
            <person name="Blackburn G."/>
            <person name="Nisole A."/>
            <person name="Brunet B."/>
            <person name="Brandao M."/>
            <person name="Lumley L."/>
            <person name="Duan J."/>
            <person name="Quan G."/>
            <person name="Lucarotti C.J."/>
            <person name="Roe A.D."/>
            <person name="Sperling F.A.H."/>
            <person name="Levesque R.C."/>
            <person name="Cusson M."/>
        </authorList>
    </citation>
    <scope>NUCLEOTIDE SEQUENCE [LARGE SCALE GENOMIC DNA]</scope>
    <source>
        <strain evidence="1">Glfc:IPQL:Cfum</strain>
    </source>
</reference>
<name>A0ACC0J9Z0_CHOFU</name>
<dbReference type="Proteomes" id="UP001064048">
    <property type="component" value="Chromosome 13"/>
</dbReference>
<dbReference type="EMBL" id="CM046113">
    <property type="protein sequence ID" value="KAI8420824.1"/>
    <property type="molecule type" value="Genomic_DNA"/>
</dbReference>
<accession>A0ACC0J9Z0</accession>